<dbReference type="OrthoDB" id="826196at2"/>
<sequence length="120" mass="13171">MIIKLISGVLILFTAYMGLKHGWQALHIKPGDTGPEVELFNKLNLSPVAIKAIGVLSIMGALLILAPQTFFIGNLLNVVVIVSLMAMFLNVGEIKPTLIEIPFLIVPLLLIYLKYPLEFS</sequence>
<comment type="caution">
    <text evidence="2">The sequence shown here is derived from an EMBL/GenBank/DDBJ whole genome shotgun (WGS) entry which is preliminary data.</text>
</comment>
<proteinExistence type="predicted"/>
<feature type="transmembrane region" description="Helical" evidence="1">
    <location>
        <begin position="46"/>
        <end position="65"/>
    </location>
</feature>
<evidence type="ECO:0000256" key="1">
    <source>
        <dbReference type="SAM" id="Phobius"/>
    </source>
</evidence>
<dbReference type="Proteomes" id="UP000304900">
    <property type="component" value="Unassembled WGS sequence"/>
</dbReference>
<feature type="transmembrane region" description="Helical" evidence="1">
    <location>
        <begin position="72"/>
        <end position="91"/>
    </location>
</feature>
<name>A0A4U6CPG8_9BACT</name>
<dbReference type="EMBL" id="SZVO01000032">
    <property type="protein sequence ID" value="TKT85291.1"/>
    <property type="molecule type" value="Genomic_DNA"/>
</dbReference>
<evidence type="ECO:0000313" key="3">
    <source>
        <dbReference type="Proteomes" id="UP000304900"/>
    </source>
</evidence>
<gene>
    <name evidence="2" type="ORF">FDK13_34130</name>
</gene>
<feature type="transmembrane region" description="Helical" evidence="1">
    <location>
        <begin position="97"/>
        <end position="115"/>
    </location>
</feature>
<keyword evidence="1" id="KW-1133">Transmembrane helix</keyword>
<protein>
    <recommendedName>
        <fullName evidence="4">DoxX family protein</fullName>
    </recommendedName>
</protein>
<accession>A0A4U6CPG8</accession>
<keyword evidence="1" id="KW-0812">Transmembrane</keyword>
<reference evidence="2 3" key="1">
    <citation type="submission" date="2019-05" db="EMBL/GenBank/DDBJ databases">
        <title>Dyadobacter AR-3-8 sp. nov., isolated from arctic soil.</title>
        <authorList>
            <person name="Chaudhary D.K."/>
        </authorList>
    </citation>
    <scope>NUCLEOTIDE SEQUENCE [LARGE SCALE GENOMIC DNA]</scope>
    <source>
        <strain evidence="2 3">AR-3-8</strain>
    </source>
</reference>
<organism evidence="2 3">
    <name type="scientific">Dyadobacter frigoris</name>
    <dbReference type="NCBI Taxonomy" id="2576211"/>
    <lineage>
        <taxon>Bacteria</taxon>
        <taxon>Pseudomonadati</taxon>
        <taxon>Bacteroidota</taxon>
        <taxon>Cytophagia</taxon>
        <taxon>Cytophagales</taxon>
        <taxon>Spirosomataceae</taxon>
        <taxon>Dyadobacter</taxon>
    </lineage>
</organism>
<evidence type="ECO:0008006" key="4">
    <source>
        <dbReference type="Google" id="ProtNLM"/>
    </source>
</evidence>
<evidence type="ECO:0000313" key="2">
    <source>
        <dbReference type="EMBL" id="TKT85291.1"/>
    </source>
</evidence>
<dbReference type="RefSeq" id="WP_137344496.1">
    <property type="nucleotide sequence ID" value="NZ_BSQH01000011.1"/>
</dbReference>
<keyword evidence="3" id="KW-1185">Reference proteome</keyword>
<keyword evidence="1" id="KW-0472">Membrane</keyword>
<dbReference type="AlphaFoldDB" id="A0A4U6CPG8"/>